<proteinExistence type="predicted"/>
<dbReference type="EMBL" id="JARTFS010000013">
    <property type="protein sequence ID" value="MED4402917.1"/>
    <property type="molecule type" value="Genomic_DNA"/>
</dbReference>
<keyword evidence="2" id="KW-1185">Reference proteome</keyword>
<comment type="caution">
    <text evidence="1">The sequence shown here is derived from an EMBL/GenBank/DDBJ whole genome shotgun (WGS) entry which is preliminary data.</text>
</comment>
<evidence type="ECO:0000313" key="1">
    <source>
        <dbReference type="EMBL" id="MED4402917.1"/>
    </source>
</evidence>
<sequence>MFEIFEVQPMFEGRIHERHQFKLNINGDEYKGIIHEGDIQWFQPHPAYEFEEEYLDAVESKVHKMLKKYIDQ</sequence>
<name>A0ABU6P2N8_9BACI</name>
<gene>
    <name evidence="1" type="ORF">P9271_16555</name>
</gene>
<organism evidence="1 2">
    <name type="scientific">Metabacillus fastidiosus</name>
    <dbReference type="NCBI Taxonomy" id="1458"/>
    <lineage>
        <taxon>Bacteria</taxon>
        <taxon>Bacillati</taxon>
        <taxon>Bacillota</taxon>
        <taxon>Bacilli</taxon>
        <taxon>Bacillales</taxon>
        <taxon>Bacillaceae</taxon>
        <taxon>Metabacillus</taxon>
    </lineage>
</organism>
<accession>A0ABU6P2N8</accession>
<dbReference type="RefSeq" id="WP_328000596.1">
    <property type="nucleotide sequence ID" value="NZ_JARTFS010000013.1"/>
</dbReference>
<dbReference type="Proteomes" id="UP001342826">
    <property type="component" value="Unassembled WGS sequence"/>
</dbReference>
<reference evidence="1 2" key="1">
    <citation type="submission" date="2023-03" db="EMBL/GenBank/DDBJ databases">
        <title>Bacillus Genome Sequencing.</title>
        <authorList>
            <person name="Dunlap C."/>
        </authorList>
    </citation>
    <scope>NUCLEOTIDE SEQUENCE [LARGE SCALE GENOMIC DNA]</scope>
    <source>
        <strain evidence="1 2">NRS-1717</strain>
    </source>
</reference>
<evidence type="ECO:0000313" key="2">
    <source>
        <dbReference type="Proteomes" id="UP001342826"/>
    </source>
</evidence>
<protein>
    <submittedName>
        <fullName evidence="1">Uncharacterized protein</fullName>
    </submittedName>
</protein>